<dbReference type="GO" id="GO:0006679">
    <property type="term" value="P:glucosylceramide biosynthetic process"/>
    <property type="evidence" value="ECO:0007669"/>
    <property type="project" value="TreeGrafter"/>
</dbReference>
<comment type="pathway">
    <text evidence="2">Lipid metabolism; sphingolipid metabolism.</text>
</comment>
<dbReference type="Proteomes" id="UP000001399">
    <property type="component" value="Chromosome"/>
</dbReference>
<evidence type="ECO:0000256" key="9">
    <source>
        <dbReference type="SAM" id="Phobius"/>
    </source>
</evidence>
<dbReference type="GO" id="GO:0016020">
    <property type="term" value="C:membrane"/>
    <property type="evidence" value="ECO:0007669"/>
    <property type="project" value="UniProtKB-SubCell"/>
</dbReference>
<organism evidence="10 11">
    <name type="scientific">Rhodomicrobium vannielii (strain ATCC 17100 / DSM 162 / LMG 4299 / NCIMB 10020 / ATH 3.1.1)</name>
    <dbReference type="NCBI Taxonomy" id="648757"/>
    <lineage>
        <taxon>Bacteria</taxon>
        <taxon>Pseudomonadati</taxon>
        <taxon>Pseudomonadota</taxon>
        <taxon>Alphaproteobacteria</taxon>
        <taxon>Hyphomicrobiales</taxon>
        <taxon>Hyphomicrobiaceae</taxon>
        <taxon>Rhodomicrobium</taxon>
    </lineage>
</organism>
<dbReference type="EMBL" id="CP002292">
    <property type="protein sequence ID" value="ADP72364.1"/>
    <property type="molecule type" value="Genomic_DNA"/>
</dbReference>
<dbReference type="SUPFAM" id="SSF53448">
    <property type="entry name" value="Nucleotide-diphospho-sugar transferases"/>
    <property type="match status" value="1"/>
</dbReference>
<evidence type="ECO:0000256" key="5">
    <source>
        <dbReference type="ARBA" id="ARBA00022679"/>
    </source>
</evidence>
<evidence type="ECO:0000256" key="2">
    <source>
        <dbReference type="ARBA" id="ARBA00004760"/>
    </source>
</evidence>
<evidence type="ECO:0000256" key="4">
    <source>
        <dbReference type="ARBA" id="ARBA00022676"/>
    </source>
</evidence>
<keyword evidence="5 10" id="KW-0808">Transferase</keyword>
<dbReference type="CAZy" id="GT21">
    <property type="family name" value="Glycosyltransferase Family 21"/>
</dbReference>
<dbReference type="CDD" id="cd02520">
    <property type="entry name" value="Glucosylceramide_synthase"/>
    <property type="match status" value="1"/>
</dbReference>
<dbReference type="KEGG" id="rva:Rvan_3167"/>
<keyword evidence="11" id="KW-1185">Reference proteome</keyword>
<dbReference type="InterPro" id="IPR029044">
    <property type="entry name" value="Nucleotide-diphossugar_trans"/>
</dbReference>
<proteinExistence type="predicted"/>
<dbReference type="Pfam" id="PF13506">
    <property type="entry name" value="Glyco_transf_21"/>
    <property type="match status" value="1"/>
</dbReference>
<accession>E3I1I9</accession>
<evidence type="ECO:0000256" key="1">
    <source>
        <dbReference type="ARBA" id="ARBA00004141"/>
    </source>
</evidence>
<name>E3I1I9_RHOVT</name>
<keyword evidence="6 9" id="KW-0812">Transmembrane</keyword>
<dbReference type="InterPro" id="IPR025993">
    <property type="entry name" value="Ceramide_glucosylTrfase"/>
</dbReference>
<keyword evidence="8 9" id="KW-0472">Membrane</keyword>
<evidence type="ECO:0000313" key="11">
    <source>
        <dbReference type="Proteomes" id="UP000001399"/>
    </source>
</evidence>
<dbReference type="eggNOG" id="COG1215">
    <property type="taxonomic scope" value="Bacteria"/>
</dbReference>
<evidence type="ECO:0000256" key="7">
    <source>
        <dbReference type="ARBA" id="ARBA00022989"/>
    </source>
</evidence>
<evidence type="ECO:0000256" key="6">
    <source>
        <dbReference type="ARBA" id="ARBA00022692"/>
    </source>
</evidence>
<sequence length="401" mass="44466">MQWSSLVGIVFATSMLGLTCVALPMHLFDWLVALFCATAVVIQLLSTFLAAFRCSPLFSLSRPACDFTPPVTILRPLRGLDAYDKLTLRSGFTLDYPDYELIFCCEDANDPALHLVRDLIAAHPEISARVLIGPDKTTANPKLNNVIKGWEAASHDWVILADCNVLMPSDYIQRLLEGWRGDTGVLCSPPVGCMPKGIWAEVECAFLNTYQLRWQYAADSVGLGFAQGKTMLWRRSQLDQAGGIRALGEEIAEDAAATKIVRRQGLRVRLVDRPFGQPLGHRSRAQVWNRQVRWARLRRATFPTVFIPELLSSSLLPILAGAYTADNAGLSPTYALLILMVLWFGSEAALAKVSGWHLTPTSPVAWALRDLMLPVLWIAAWSGDSFSWRGNELHLTRTTEA</sequence>
<dbReference type="PANTHER" id="PTHR12726">
    <property type="entry name" value="CERAMIDE GLUCOSYLTRANSFERASE"/>
    <property type="match status" value="1"/>
</dbReference>
<evidence type="ECO:0000313" key="10">
    <source>
        <dbReference type="EMBL" id="ADP72364.1"/>
    </source>
</evidence>
<evidence type="ECO:0000256" key="8">
    <source>
        <dbReference type="ARBA" id="ARBA00023136"/>
    </source>
</evidence>
<dbReference type="HOGENOM" id="CLU_030898_2_1_5"/>
<dbReference type="GO" id="GO:0008120">
    <property type="term" value="F:ceramide glucosyltransferase activity"/>
    <property type="evidence" value="ECO:0007669"/>
    <property type="project" value="UniProtKB-EC"/>
</dbReference>
<dbReference type="AlphaFoldDB" id="E3I1I9"/>
<feature type="transmembrane region" description="Helical" evidence="9">
    <location>
        <begin position="32"/>
        <end position="52"/>
    </location>
</feature>
<keyword evidence="4 10" id="KW-0328">Glycosyltransferase</keyword>
<comment type="subcellular location">
    <subcellularLocation>
        <location evidence="1">Membrane</location>
        <topology evidence="1">Multi-pass membrane protein</topology>
    </subcellularLocation>
</comment>
<protein>
    <submittedName>
        <fullName evidence="10">Ceramide glucosyltransferase</fullName>
        <ecNumber evidence="10">2.4.1.80</ecNumber>
    </submittedName>
</protein>
<dbReference type="Gene3D" id="3.90.550.10">
    <property type="entry name" value="Spore Coat Polysaccharide Biosynthesis Protein SpsA, Chain A"/>
    <property type="match status" value="1"/>
</dbReference>
<keyword evidence="7 9" id="KW-1133">Transmembrane helix</keyword>
<dbReference type="STRING" id="648757.Rvan_3167"/>
<evidence type="ECO:0000256" key="3">
    <source>
        <dbReference type="ARBA" id="ARBA00004991"/>
    </source>
</evidence>
<gene>
    <name evidence="10" type="ordered locus">Rvan_3167</name>
</gene>
<reference evidence="11" key="1">
    <citation type="journal article" date="2011" name="J. Bacteriol.">
        <title>Genome sequences of eight morphologically diverse alphaproteobacteria.</title>
        <authorList>
            <consortium name="US DOE Joint Genome Institute"/>
            <person name="Brown P.J."/>
            <person name="Kysela D.T."/>
            <person name="Buechlein A."/>
            <person name="Hemmerich C."/>
            <person name="Brun Y.V."/>
        </authorList>
    </citation>
    <scope>NUCLEOTIDE SEQUENCE [LARGE SCALE GENOMIC DNA]</scope>
    <source>
        <strain evidence="11">ATCC 17100 / ATH 3.1.1 / DSM 162 / LMG 4299</strain>
    </source>
</reference>
<dbReference type="PANTHER" id="PTHR12726:SF0">
    <property type="entry name" value="CERAMIDE GLUCOSYLTRANSFERASE"/>
    <property type="match status" value="1"/>
</dbReference>
<comment type="pathway">
    <text evidence="3">Sphingolipid metabolism.</text>
</comment>
<dbReference type="EC" id="2.4.1.80" evidence="10"/>